<accession>A0A317X3A7</accession>
<dbReference type="AlphaFoldDB" id="A0A317X3A7"/>
<reference evidence="1 2" key="1">
    <citation type="submission" date="2016-12" db="EMBL/GenBank/DDBJ databases">
        <title>The genomes of Aspergillus section Nigri reveals drivers in fungal speciation.</title>
        <authorList>
            <consortium name="DOE Joint Genome Institute"/>
            <person name="Vesth T.C."/>
            <person name="Nybo J."/>
            <person name="Theobald S."/>
            <person name="Brandl J."/>
            <person name="Frisvad J.C."/>
            <person name="Nielsen K.F."/>
            <person name="Lyhne E.K."/>
            <person name="Kogle M.E."/>
            <person name="Kuo A."/>
            <person name="Riley R."/>
            <person name="Clum A."/>
            <person name="Nolan M."/>
            <person name="Lipzen A."/>
            <person name="Salamov A."/>
            <person name="Henrissat B."/>
            <person name="Wiebenga A."/>
            <person name="De Vries R.P."/>
            <person name="Grigoriev I.V."/>
            <person name="Mortensen U.H."/>
            <person name="Andersen M.R."/>
            <person name="Baker S.E."/>
        </authorList>
    </citation>
    <scope>NUCLEOTIDE SEQUENCE [LARGE SCALE GENOMIC DNA]</scope>
    <source>
        <strain evidence="1 2">CBS 115572</strain>
    </source>
</reference>
<protein>
    <submittedName>
        <fullName evidence="1">Uncharacterized protein</fullName>
    </submittedName>
</protein>
<organism evidence="1 2">
    <name type="scientific">Aspergillus sclerotioniger CBS 115572</name>
    <dbReference type="NCBI Taxonomy" id="1450535"/>
    <lineage>
        <taxon>Eukaryota</taxon>
        <taxon>Fungi</taxon>
        <taxon>Dikarya</taxon>
        <taxon>Ascomycota</taxon>
        <taxon>Pezizomycotina</taxon>
        <taxon>Eurotiomycetes</taxon>
        <taxon>Eurotiomycetidae</taxon>
        <taxon>Eurotiales</taxon>
        <taxon>Aspergillaceae</taxon>
        <taxon>Aspergillus</taxon>
        <taxon>Aspergillus subgen. Circumdati</taxon>
    </lineage>
</organism>
<dbReference type="EMBL" id="MSFK01000008">
    <property type="protein sequence ID" value="PWY91987.1"/>
    <property type="molecule type" value="Genomic_DNA"/>
</dbReference>
<dbReference type="GeneID" id="37113469"/>
<sequence length="145" mass="15487">MAQNLTRYHTPPPSNATIMYDRQTLNDLARANSDGLLHDENGGYYLKTADEEIIAVAADALCTELDAALASAAATWAERNPNGDDEDVAAASAAAGGGVTKRDEDITCSHCGSSGTCSHPRCYNHALCLSYNYCHVCSTSYKYCI</sequence>
<evidence type="ECO:0000313" key="1">
    <source>
        <dbReference type="EMBL" id="PWY91987.1"/>
    </source>
</evidence>
<evidence type="ECO:0000313" key="2">
    <source>
        <dbReference type="Proteomes" id="UP000246702"/>
    </source>
</evidence>
<comment type="caution">
    <text evidence="1">The sequence shown here is derived from an EMBL/GenBank/DDBJ whole genome shotgun (WGS) entry which is preliminary data.</text>
</comment>
<name>A0A317X3A7_9EURO</name>
<keyword evidence="2" id="KW-1185">Reference proteome</keyword>
<gene>
    <name evidence="1" type="ORF">BO94DRAFT_533427</name>
</gene>
<dbReference type="Proteomes" id="UP000246702">
    <property type="component" value="Unassembled WGS sequence"/>
</dbReference>
<proteinExistence type="predicted"/>
<dbReference type="OrthoDB" id="4435242at2759"/>
<dbReference type="RefSeq" id="XP_025469715.1">
    <property type="nucleotide sequence ID" value="XM_025611326.1"/>
</dbReference>